<dbReference type="Proteomes" id="UP000232323">
    <property type="component" value="Unassembled WGS sequence"/>
</dbReference>
<evidence type="ECO:0000313" key="2">
    <source>
        <dbReference type="Proteomes" id="UP000232323"/>
    </source>
</evidence>
<dbReference type="EMBL" id="BEGY01000161">
    <property type="protein sequence ID" value="GAX85301.1"/>
    <property type="molecule type" value="Genomic_DNA"/>
</dbReference>
<gene>
    <name evidence="1" type="ORF">CEUSTIGMA_g12718.t1</name>
</gene>
<protein>
    <submittedName>
        <fullName evidence="1">Uncharacterized protein</fullName>
    </submittedName>
</protein>
<keyword evidence="2" id="KW-1185">Reference proteome</keyword>
<sequence length="192" mass="21604">MIRTYWNTKYSMYNAVALGETHAFRRFGCIRGAMCHNMRSVKKGLFLRSFLAAAASTDCKPSLHYQAPTTSPAFTRHSLQVQPSLPGTHCKPSLHQAPTASPAFTTRHPRHPLQVKPSPGTHCKSSLHYQAPTASPAFTRHPRHPLQMLLIQPRNNDCSPEIFPYHFKFPGLPSGHLLKIPPLHCWSPHLMK</sequence>
<reference evidence="1 2" key="1">
    <citation type="submission" date="2017-08" db="EMBL/GenBank/DDBJ databases">
        <title>Acidophilic green algal genome provides insights into adaptation to an acidic environment.</title>
        <authorList>
            <person name="Hirooka S."/>
            <person name="Hirose Y."/>
            <person name="Kanesaki Y."/>
            <person name="Higuchi S."/>
            <person name="Fujiwara T."/>
            <person name="Onuma R."/>
            <person name="Era A."/>
            <person name="Ohbayashi R."/>
            <person name="Uzuka A."/>
            <person name="Nozaki H."/>
            <person name="Yoshikawa H."/>
            <person name="Miyagishima S.Y."/>
        </authorList>
    </citation>
    <scope>NUCLEOTIDE SEQUENCE [LARGE SCALE GENOMIC DNA]</scope>
    <source>
        <strain evidence="1 2">NIES-2499</strain>
    </source>
</reference>
<evidence type="ECO:0000313" key="1">
    <source>
        <dbReference type="EMBL" id="GAX85301.1"/>
    </source>
</evidence>
<organism evidence="1 2">
    <name type="scientific">Chlamydomonas eustigma</name>
    <dbReference type="NCBI Taxonomy" id="1157962"/>
    <lineage>
        <taxon>Eukaryota</taxon>
        <taxon>Viridiplantae</taxon>
        <taxon>Chlorophyta</taxon>
        <taxon>core chlorophytes</taxon>
        <taxon>Chlorophyceae</taxon>
        <taxon>CS clade</taxon>
        <taxon>Chlamydomonadales</taxon>
        <taxon>Chlamydomonadaceae</taxon>
        <taxon>Chlamydomonas</taxon>
    </lineage>
</organism>
<proteinExistence type="predicted"/>
<accession>A0A250XQE8</accession>
<dbReference type="AlphaFoldDB" id="A0A250XQE8"/>
<name>A0A250XQE8_9CHLO</name>
<comment type="caution">
    <text evidence="1">The sequence shown here is derived from an EMBL/GenBank/DDBJ whole genome shotgun (WGS) entry which is preliminary data.</text>
</comment>